<dbReference type="PANTHER" id="PTHR12592:SF0">
    <property type="entry name" value="ATP-DEPENDENT (S)-NAD(P)H-HYDRATE DEHYDRATASE"/>
    <property type="match status" value="1"/>
</dbReference>
<evidence type="ECO:0000256" key="4">
    <source>
        <dbReference type="ARBA" id="ARBA00009524"/>
    </source>
</evidence>
<keyword evidence="12 17" id="KW-0456">Lyase</keyword>
<feature type="binding site" evidence="17">
    <location>
        <begin position="452"/>
        <end position="456"/>
    </location>
    <ligand>
        <name>AMP</name>
        <dbReference type="ChEBI" id="CHEBI:456215"/>
    </ligand>
</feature>
<comment type="catalytic activity">
    <reaction evidence="2 18">
        <text>(6R)-NADPHX = (6S)-NADPHX</text>
        <dbReference type="Rhea" id="RHEA:32227"/>
        <dbReference type="ChEBI" id="CHEBI:64076"/>
        <dbReference type="ChEBI" id="CHEBI:64077"/>
        <dbReference type="EC" id="5.1.99.6"/>
    </reaction>
</comment>
<reference evidence="21" key="1">
    <citation type="submission" date="2021-03" db="EMBL/GenBank/DDBJ databases">
        <title>Actinotalea soli sp. nov., isolated from soil.</title>
        <authorList>
            <person name="Ping W."/>
            <person name="Zhang J."/>
        </authorList>
    </citation>
    <scope>NUCLEOTIDE SEQUENCE</scope>
    <source>
        <strain evidence="21">BY-33</strain>
    </source>
</reference>
<accession>A0A939LQU8</accession>
<evidence type="ECO:0000256" key="12">
    <source>
        <dbReference type="ARBA" id="ARBA00023239"/>
    </source>
</evidence>
<evidence type="ECO:0000256" key="3">
    <source>
        <dbReference type="ARBA" id="ARBA00006001"/>
    </source>
</evidence>
<dbReference type="PROSITE" id="PS01050">
    <property type="entry name" value="YJEF_C_2"/>
    <property type="match status" value="1"/>
</dbReference>
<dbReference type="EC" id="4.2.1.136" evidence="17"/>
<comment type="function">
    <text evidence="14 18">Bifunctional enzyme that catalyzes the epimerization of the S- and R-forms of NAD(P)HX and the dehydration of the S-form of NAD(P)HX at the expense of ADP, which is converted to AMP. This allows the repair of both epimers of NAD(P)HX, a damaged form of NAD(P)H that is a result of enzymatic or heat-dependent hydration.</text>
</comment>
<comment type="function">
    <text evidence="17">Catalyzes the dehydration of the S-form of NAD(P)HX at the expense of ADP, which is converted to AMP. Together with NAD(P)HX epimerase, which catalyzes the epimerization of the S- and R-forms, the enzyme allows the repair of both epimers of NAD(P)HX, a damaged form of NAD(P)H that is a result of enzymatic or heat-dependent hydration.</text>
</comment>
<dbReference type="CDD" id="cd01171">
    <property type="entry name" value="YXKO-related"/>
    <property type="match status" value="1"/>
</dbReference>
<dbReference type="GO" id="GO:0046872">
    <property type="term" value="F:metal ion binding"/>
    <property type="evidence" value="ECO:0007669"/>
    <property type="project" value="UniProtKB-UniRule"/>
</dbReference>
<dbReference type="Proteomes" id="UP000664209">
    <property type="component" value="Unassembled WGS sequence"/>
</dbReference>
<evidence type="ECO:0000256" key="11">
    <source>
        <dbReference type="ARBA" id="ARBA00023235"/>
    </source>
</evidence>
<evidence type="ECO:0000256" key="6">
    <source>
        <dbReference type="ARBA" id="ARBA00022741"/>
    </source>
</evidence>
<evidence type="ECO:0000256" key="5">
    <source>
        <dbReference type="ARBA" id="ARBA00022723"/>
    </source>
</evidence>
<dbReference type="GO" id="GO:0046496">
    <property type="term" value="P:nicotinamide nucleotide metabolic process"/>
    <property type="evidence" value="ECO:0007669"/>
    <property type="project" value="UniProtKB-UniRule"/>
</dbReference>
<keyword evidence="5 18" id="KW-0479">Metal-binding</keyword>
<dbReference type="RefSeq" id="WP_208056000.1">
    <property type="nucleotide sequence ID" value="NZ_JAGEMK010000005.1"/>
</dbReference>
<dbReference type="AlphaFoldDB" id="A0A939LQU8"/>
<dbReference type="Gene3D" id="3.40.1190.20">
    <property type="match status" value="1"/>
</dbReference>
<evidence type="ECO:0000256" key="18">
    <source>
        <dbReference type="PIRNR" id="PIRNR017184"/>
    </source>
</evidence>
<keyword evidence="11 18" id="KW-0413">Isomerase</keyword>
<protein>
    <recommendedName>
        <fullName evidence="17">ADP-dependent (S)-NAD(P)H-hydrate dehydratase</fullName>
        <ecNumber evidence="17">4.2.1.136</ecNumber>
    </recommendedName>
    <alternativeName>
        <fullName evidence="17">ADP-dependent NAD(P)HX dehydratase</fullName>
    </alternativeName>
</protein>
<keyword evidence="7 17" id="KW-0067">ATP-binding</keyword>
<comment type="similarity">
    <text evidence="17">Belongs to the NnrD/CARKD family.</text>
</comment>
<evidence type="ECO:0000256" key="13">
    <source>
        <dbReference type="ARBA" id="ARBA00023268"/>
    </source>
</evidence>
<keyword evidence="10 17" id="KW-0520">NAD</keyword>
<evidence type="ECO:0000256" key="1">
    <source>
        <dbReference type="ARBA" id="ARBA00000013"/>
    </source>
</evidence>
<keyword evidence="9 18" id="KW-0630">Potassium</keyword>
<evidence type="ECO:0000256" key="14">
    <source>
        <dbReference type="ARBA" id="ARBA00025153"/>
    </source>
</evidence>
<proteinExistence type="inferred from homology"/>
<organism evidence="21 22">
    <name type="scientific">Actinotalea soli</name>
    <dbReference type="NCBI Taxonomy" id="2819234"/>
    <lineage>
        <taxon>Bacteria</taxon>
        <taxon>Bacillati</taxon>
        <taxon>Actinomycetota</taxon>
        <taxon>Actinomycetes</taxon>
        <taxon>Micrococcales</taxon>
        <taxon>Cellulomonadaceae</taxon>
        <taxon>Actinotalea</taxon>
    </lineage>
</organism>
<evidence type="ECO:0000259" key="19">
    <source>
        <dbReference type="PROSITE" id="PS51383"/>
    </source>
</evidence>
<evidence type="ECO:0000256" key="15">
    <source>
        <dbReference type="ARBA" id="ARBA00048238"/>
    </source>
</evidence>
<comment type="similarity">
    <text evidence="4 18">In the C-terminal section; belongs to the NnrD/CARKD family.</text>
</comment>
<dbReference type="PANTHER" id="PTHR12592">
    <property type="entry name" value="ATP-DEPENDENT (S)-NAD(P)H-HYDRATE DEHYDRATASE FAMILY MEMBER"/>
    <property type="match status" value="1"/>
</dbReference>
<feature type="binding site" evidence="17">
    <location>
        <position position="481"/>
    </location>
    <ligand>
        <name>(6S)-NADPHX</name>
        <dbReference type="ChEBI" id="CHEBI:64076"/>
    </ligand>
</feature>
<dbReference type="EMBL" id="JAGEMK010000005">
    <property type="protein sequence ID" value="MBO1752308.1"/>
    <property type="molecule type" value="Genomic_DNA"/>
</dbReference>
<dbReference type="GO" id="GO:0052856">
    <property type="term" value="F:NAD(P)HX epimerase activity"/>
    <property type="evidence" value="ECO:0007669"/>
    <property type="project" value="UniProtKB-EC"/>
</dbReference>
<evidence type="ECO:0000256" key="2">
    <source>
        <dbReference type="ARBA" id="ARBA00000909"/>
    </source>
</evidence>
<feature type="binding site" evidence="17">
    <location>
        <position position="410"/>
    </location>
    <ligand>
        <name>(6S)-NADPHX</name>
        <dbReference type="ChEBI" id="CHEBI:64076"/>
    </ligand>
</feature>
<comment type="cofactor">
    <cofactor evidence="17">
        <name>Mg(2+)</name>
        <dbReference type="ChEBI" id="CHEBI:18420"/>
    </cofactor>
</comment>
<feature type="domain" description="YjeF N-terminal" evidence="20">
    <location>
        <begin position="10"/>
        <end position="263"/>
    </location>
</feature>
<keyword evidence="22" id="KW-1185">Reference proteome</keyword>
<dbReference type="Pfam" id="PF01256">
    <property type="entry name" value="Carb_kinase"/>
    <property type="match status" value="1"/>
</dbReference>
<comment type="catalytic activity">
    <reaction evidence="16 17 18">
        <text>(6S)-NADPHX + ADP = AMP + phosphate + NADPH + H(+)</text>
        <dbReference type="Rhea" id="RHEA:32235"/>
        <dbReference type="ChEBI" id="CHEBI:15378"/>
        <dbReference type="ChEBI" id="CHEBI:43474"/>
        <dbReference type="ChEBI" id="CHEBI:57783"/>
        <dbReference type="ChEBI" id="CHEBI:64076"/>
        <dbReference type="ChEBI" id="CHEBI:456215"/>
        <dbReference type="ChEBI" id="CHEBI:456216"/>
        <dbReference type="EC" id="4.2.1.136"/>
    </reaction>
</comment>
<gene>
    <name evidence="17" type="primary">nnrD</name>
    <name evidence="21" type="ORF">J4G33_10890</name>
</gene>
<evidence type="ECO:0000313" key="22">
    <source>
        <dbReference type="Proteomes" id="UP000664209"/>
    </source>
</evidence>
<dbReference type="Gene3D" id="3.40.50.10260">
    <property type="entry name" value="YjeF N-terminal domain"/>
    <property type="match status" value="1"/>
</dbReference>
<feature type="binding site" evidence="17">
    <location>
        <position position="309"/>
    </location>
    <ligand>
        <name>(6S)-NADPHX</name>
        <dbReference type="ChEBI" id="CHEBI:64076"/>
    </ligand>
</feature>
<sequence length="549" mass="54426">MIEAFTADQVRAAEAPLLAVERGFAGGLMHRAATALALAAVQELRTLRARRPVRPLRAGRPRGQDGTGSGTVVGATVVGLVGPGNNGGDTLHALALLAARGVGVTAVLTSASVHEAGLAAVRAAGGRLLTLDPGAPGDRTWAGEALAQAFAADVVLDGLLGIGGRGGLRGAAAELVGGLDELCRDVDPQGQGPGTDAGRPRVIAVDVPSGIGVEDGGLPGPVLRADRTVCFGAVKAGLLLPPATALVGRLEVVDLGLEPVLADQVSRGPVQRLEVGDVRRLWPVPRGSDHKYSRGVVGVVAGTSAYPGAAVLTVAGAQGAGCGMVRHVGPEAVTTAVVAAHPEVVASSTAEVHVQAWVLGPGLSAEDEQSGRARVALAQALVQRLPVVVDAGGLSLLPEQLDPLVVLTPHAGELAALLVARGVAVAREQVEAEPVRWAAEVHRRTGATVLLKGATTVVVGASGVLSQAEAPAWLATAGAGDVLAGTLGALLAGRAADLVDEPALVARCAAAAALVHGRAAERASGGGPVTAGAVAEALPATVAAVLGGR</sequence>
<comment type="catalytic activity">
    <reaction evidence="1 18">
        <text>(6R)-NADHX = (6S)-NADHX</text>
        <dbReference type="Rhea" id="RHEA:32215"/>
        <dbReference type="ChEBI" id="CHEBI:64074"/>
        <dbReference type="ChEBI" id="CHEBI:64075"/>
        <dbReference type="EC" id="5.1.99.6"/>
    </reaction>
</comment>
<evidence type="ECO:0000256" key="10">
    <source>
        <dbReference type="ARBA" id="ARBA00023027"/>
    </source>
</evidence>
<dbReference type="InterPro" id="IPR036652">
    <property type="entry name" value="YjeF_N_dom_sf"/>
</dbReference>
<evidence type="ECO:0000259" key="20">
    <source>
        <dbReference type="PROSITE" id="PS51385"/>
    </source>
</evidence>
<feature type="domain" description="YjeF C-terminal" evidence="19">
    <location>
        <begin position="274"/>
        <end position="545"/>
    </location>
</feature>
<dbReference type="PROSITE" id="PS51383">
    <property type="entry name" value="YJEF_C_3"/>
    <property type="match status" value="1"/>
</dbReference>
<evidence type="ECO:0000256" key="17">
    <source>
        <dbReference type="HAMAP-Rule" id="MF_01965"/>
    </source>
</evidence>
<dbReference type="SUPFAM" id="SSF53613">
    <property type="entry name" value="Ribokinase-like"/>
    <property type="match status" value="1"/>
</dbReference>
<evidence type="ECO:0000256" key="9">
    <source>
        <dbReference type="ARBA" id="ARBA00022958"/>
    </source>
</evidence>
<dbReference type="PROSITE" id="PS51385">
    <property type="entry name" value="YJEF_N"/>
    <property type="match status" value="1"/>
</dbReference>
<dbReference type="InterPro" id="IPR000631">
    <property type="entry name" value="CARKD"/>
</dbReference>
<keyword evidence="8 17" id="KW-0521">NADP</keyword>
<evidence type="ECO:0000256" key="7">
    <source>
        <dbReference type="ARBA" id="ARBA00022840"/>
    </source>
</evidence>
<dbReference type="InterPro" id="IPR029056">
    <property type="entry name" value="Ribokinase-like"/>
</dbReference>
<dbReference type="PIRSF" id="PIRSF017184">
    <property type="entry name" value="Nnr"/>
    <property type="match status" value="1"/>
</dbReference>
<comment type="catalytic activity">
    <reaction evidence="15 17 18">
        <text>(6S)-NADHX + ADP = AMP + phosphate + NADH + H(+)</text>
        <dbReference type="Rhea" id="RHEA:32223"/>
        <dbReference type="ChEBI" id="CHEBI:15378"/>
        <dbReference type="ChEBI" id="CHEBI:43474"/>
        <dbReference type="ChEBI" id="CHEBI:57945"/>
        <dbReference type="ChEBI" id="CHEBI:64074"/>
        <dbReference type="ChEBI" id="CHEBI:456215"/>
        <dbReference type="ChEBI" id="CHEBI:456216"/>
        <dbReference type="EC" id="4.2.1.136"/>
    </reaction>
</comment>
<dbReference type="InterPro" id="IPR004443">
    <property type="entry name" value="YjeF_N_dom"/>
</dbReference>
<comment type="subunit">
    <text evidence="17">Homotetramer.</text>
</comment>
<feature type="binding site" evidence="17">
    <location>
        <position position="480"/>
    </location>
    <ligand>
        <name>AMP</name>
        <dbReference type="ChEBI" id="CHEBI:456215"/>
    </ligand>
</feature>
<feature type="binding site" evidence="17">
    <location>
        <position position="362"/>
    </location>
    <ligand>
        <name>(6S)-NADPHX</name>
        <dbReference type="ChEBI" id="CHEBI:64076"/>
    </ligand>
</feature>
<dbReference type="InterPro" id="IPR017953">
    <property type="entry name" value="Carbohydrate_kinase_pred_CS"/>
</dbReference>
<evidence type="ECO:0000256" key="16">
    <source>
        <dbReference type="ARBA" id="ARBA00049209"/>
    </source>
</evidence>
<dbReference type="GO" id="GO:0052855">
    <property type="term" value="F:ADP-dependent NAD(P)H-hydrate dehydratase activity"/>
    <property type="evidence" value="ECO:0007669"/>
    <property type="project" value="UniProtKB-UniRule"/>
</dbReference>
<keyword evidence="13" id="KW-0511">Multifunctional enzyme</keyword>
<dbReference type="InterPro" id="IPR030677">
    <property type="entry name" value="Nnr"/>
</dbReference>
<dbReference type="SUPFAM" id="SSF64153">
    <property type="entry name" value="YjeF N-terminal domain-like"/>
    <property type="match status" value="1"/>
</dbReference>
<name>A0A939LQU8_9CELL</name>
<evidence type="ECO:0000313" key="21">
    <source>
        <dbReference type="EMBL" id="MBO1752308.1"/>
    </source>
</evidence>
<keyword evidence="6 17" id="KW-0547">Nucleotide-binding</keyword>
<dbReference type="GO" id="GO:0005524">
    <property type="term" value="F:ATP binding"/>
    <property type="evidence" value="ECO:0007669"/>
    <property type="project" value="UniProtKB-UniRule"/>
</dbReference>
<comment type="similarity">
    <text evidence="3 18">In the N-terminal section; belongs to the NnrE/AIBP family.</text>
</comment>
<comment type="cofactor">
    <cofactor evidence="18">
        <name>K(+)</name>
        <dbReference type="ChEBI" id="CHEBI:29103"/>
    </cofactor>
    <text evidence="18">Binds 1 potassium ion per subunit.</text>
</comment>
<dbReference type="HAMAP" id="MF_01965">
    <property type="entry name" value="NADHX_dehydratase"/>
    <property type="match status" value="1"/>
</dbReference>
<dbReference type="GO" id="GO:0110051">
    <property type="term" value="P:metabolite repair"/>
    <property type="evidence" value="ECO:0007669"/>
    <property type="project" value="TreeGrafter"/>
</dbReference>
<dbReference type="Pfam" id="PF03853">
    <property type="entry name" value="YjeF_N"/>
    <property type="match status" value="1"/>
</dbReference>
<evidence type="ECO:0000256" key="8">
    <source>
        <dbReference type="ARBA" id="ARBA00022857"/>
    </source>
</evidence>
<comment type="caution">
    <text evidence="21">The sequence shown here is derived from an EMBL/GenBank/DDBJ whole genome shotgun (WGS) entry which is preliminary data.</text>
</comment>